<dbReference type="OrthoDB" id="9813313at2"/>
<dbReference type="Gene3D" id="3.30.70.920">
    <property type="match status" value="1"/>
</dbReference>
<dbReference type="InterPro" id="IPR019887">
    <property type="entry name" value="Tscrpt_reg_AsnC/Lrp_C"/>
</dbReference>
<dbReference type="InterPro" id="IPR019888">
    <property type="entry name" value="Tscrpt_reg_AsnC-like"/>
</dbReference>
<gene>
    <name evidence="5" type="ORF">D2V17_15475</name>
</gene>
<dbReference type="Pfam" id="PF13404">
    <property type="entry name" value="HTH_AsnC-type"/>
    <property type="match status" value="1"/>
</dbReference>
<dbReference type="PANTHER" id="PTHR30154">
    <property type="entry name" value="LEUCINE-RESPONSIVE REGULATORY PROTEIN"/>
    <property type="match status" value="1"/>
</dbReference>
<dbReference type="GO" id="GO:0005829">
    <property type="term" value="C:cytosol"/>
    <property type="evidence" value="ECO:0007669"/>
    <property type="project" value="TreeGrafter"/>
</dbReference>
<dbReference type="RefSeq" id="WP_119593701.1">
    <property type="nucleotide sequence ID" value="NZ_QXFM01000119.1"/>
</dbReference>
<organism evidence="5 6">
    <name type="scientific">Aurantiacibacter xanthus</name>
    <dbReference type="NCBI Taxonomy" id="1784712"/>
    <lineage>
        <taxon>Bacteria</taxon>
        <taxon>Pseudomonadati</taxon>
        <taxon>Pseudomonadota</taxon>
        <taxon>Alphaproteobacteria</taxon>
        <taxon>Sphingomonadales</taxon>
        <taxon>Erythrobacteraceae</taxon>
        <taxon>Aurantiacibacter</taxon>
    </lineage>
</organism>
<dbReference type="InterPro" id="IPR011008">
    <property type="entry name" value="Dimeric_a/b-barrel"/>
</dbReference>
<dbReference type="Proteomes" id="UP000265366">
    <property type="component" value="Unassembled WGS sequence"/>
</dbReference>
<evidence type="ECO:0000259" key="4">
    <source>
        <dbReference type="PROSITE" id="PS50956"/>
    </source>
</evidence>
<evidence type="ECO:0000256" key="1">
    <source>
        <dbReference type="ARBA" id="ARBA00023015"/>
    </source>
</evidence>
<accession>A0A3A1P191</accession>
<dbReference type="SUPFAM" id="SSF46785">
    <property type="entry name" value="Winged helix' DNA-binding domain"/>
    <property type="match status" value="1"/>
</dbReference>
<evidence type="ECO:0000313" key="6">
    <source>
        <dbReference type="Proteomes" id="UP000265366"/>
    </source>
</evidence>
<dbReference type="SMART" id="SM00344">
    <property type="entry name" value="HTH_ASNC"/>
    <property type="match status" value="1"/>
</dbReference>
<dbReference type="Gene3D" id="1.10.10.10">
    <property type="entry name" value="Winged helix-like DNA-binding domain superfamily/Winged helix DNA-binding domain"/>
    <property type="match status" value="1"/>
</dbReference>
<name>A0A3A1P191_9SPHN</name>
<dbReference type="GO" id="GO:0043565">
    <property type="term" value="F:sequence-specific DNA binding"/>
    <property type="evidence" value="ECO:0007669"/>
    <property type="project" value="InterPro"/>
</dbReference>
<feature type="domain" description="HTH asnC-type" evidence="4">
    <location>
        <begin position="7"/>
        <end position="68"/>
    </location>
</feature>
<dbReference type="PRINTS" id="PR00033">
    <property type="entry name" value="HTHASNC"/>
</dbReference>
<keyword evidence="2" id="KW-0238">DNA-binding</keyword>
<dbReference type="AlphaFoldDB" id="A0A3A1P191"/>
<keyword evidence="3" id="KW-0804">Transcription</keyword>
<proteinExistence type="predicted"/>
<keyword evidence="6" id="KW-1185">Reference proteome</keyword>
<evidence type="ECO:0000256" key="3">
    <source>
        <dbReference type="ARBA" id="ARBA00023163"/>
    </source>
</evidence>
<comment type="caution">
    <text evidence="5">The sequence shown here is derived from an EMBL/GenBank/DDBJ whole genome shotgun (WGS) entry which is preliminary data.</text>
</comment>
<dbReference type="PANTHER" id="PTHR30154:SF34">
    <property type="entry name" value="TRANSCRIPTIONAL REGULATOR AZLB"/>
    <property type="match status" value="1"/>
</dbReference>
<evidence type="ECO:0000313" key="5">
    <source>
        <dbReference type="EMBL" id="RIV82312.1"/>
    </source>
</evidence>
<dbReference type="PROSITE" id="PS50956">
    <property type="entry name" value="HTH_ASNC_2"/>
    <property type="match status" value="1"/>
</dbReference>
<evidence type="ECO:0000256" key="2">
    <source>
        <dbReference type="ARBA" id="ARBA00023125"/>
    </source>
</evidence>
<dbReference type="InterPro" id="IPR036390">
    <property type="entry name" value="WH_DNA-bd_sf"/>
</dbReference>
<dbReference type="InterPro" id="IPR000485">
    <property type="entry name" value="AsnC-type_HTH_dom"/>
</dbReference>
<dbReference type="Pfam" id="PF01037">
    <property type="entry name" value="AsnC_trans_reg"/>
    <property type="match status" value="1"/>
</dbReference>
<protein>
    <submittedName>
        <fullName evidence="5">Lrp/AsnC family transcriptional regulator</fullName>
    </submittedName>
</protein>
<keyword evidence="1" id="KW-0805">Transcription regulation</keyword>
<dbReference type="GO" id="GO:0043200">
    <property type="term" value="P:response to amino acid"/>
    <property type="evidence" value="ECO:0007669"/>
    <property type="project" value="TreeGrafter"/>
</dbReference>
<sequence length="156" mass="17618">MSSTRPIDAIDRKILHELQRDASISHAKLAERVGASTASCWRRIRALEADGVLGHQIRLVNAARLGRSVNVICHIKIKNHLIETTEAFENFIASRDEIIECYSMSGDWDYLLRVLVSDVEDYNRFLMRTVLRHPSVATGSSHFTLAQVKYTTAVPL</sequence>
<dbReference type="InterPro" id="IPR036388">
    <property type="entry name" value="WH-like_DNA-bd_sf"/>
</dbReference>
<reference evidence="5 6" key="1">
    <citation type="submission" date="2018-08" db="EMBL/GenBank/DDBJ databases">
        <title>Erythrobacter zhengii sp.nov., a bacterium isolated from deep-sea sediment.</title>
        <authorList>
            <person name="Fang C."/>
            <person name="Wu Y.-H."/>
            <person name="Sun C."/>
            <person name="Wang H."/>
            <person name="Cheng H."/>
            <person name="Meng F.-X."/>
            <person name="Wang C.-S."/>
            <person name="Xu X.-W."/>
        </authorList>
    </citation>
    <scope>NUCLEOTIDE SEQUENCE [LARGE SCALE GENOMIC DNA]</scope>
    <source>
        <strain evidence="5 6">CCTCC AB 2015396</strain>
    </source>
</reference>
<dbReference type="EMBL" id="QXFM01000119">
    <property type="protein sequence ID" value="RIV82312.1"/>
    <property type="molecule type" value="Genomic_DNA"/>
</dbReference>
<dbReference type="SUPFAM" id="SSF54909">
    <property type="entry name" value="Dimeric alpha+beta barrel"/>
    <property type="match status" value="1"/>
</dbReference>